<gene>
    <name evidence="1" type="primary">LOC125543336</name>
</gene>
<keyword evidence="2" id="KW-1185">Reference proteome</keyword>
<organism evidence="1 2">
    <name type="scientific">Triticum urartu</name>
    <name type="common">Red wild einkorn</name>
    <name type="synonym">Crithodium urartu</name>
    <dbReference type="NCBI Taxonomy" id="4572"/>
    <lineage>
        <taxon>Eukaryota</taxon>
        <taxon>Viridiplantae</taxon>
        <taxon>Streptophyta</taxon>
        <taxon>Embryophyta</taxon>
        <taxon>Tracheophyta</taxon>
        <taxon>Spermatophyta</taxon>
        <taxon>Magnoliopsida</taxon>
        <taxon>Liliopsida</taxon>
        <taxon>Poales</taxon>
        <taxon>Poaceae</taxon>
        <taxon>BOP clade</taxon>
        <taxon>Pooideae</taxon>
        <taxon>Triticodae</taxon>
        <taxon>Triticeae</taxon>
        <taxon>Triticinae</taxon>
        <taxon>Triticum</taxon>
    </lineage>
</organism>
<name>A0A8R7PQY1_TRIUA</name>
<proteinExistence type="predicted"/>
<protein>
    <submittedName>
        <fullName evidence="1">Uncharacterized protein</fullName>
    </submittedName>
</protein>
<reference evidence="1" key="2">
    <citation type="submission" date="2018-03" db="EMBL/GenBank/DDBJ databases">
        <title>The Triticum urartu genome reveals the dynamic nature of wheat genome evolution.</title>
        <authorList>
            <person name="Ling H."/>
            <person name="Ma B."/>
            <person name="Shi X."/>
            <person name="Liu H."/>
            <person name="Dong L."/>
            <person name="Sun H."/>
            <person name="Cao Y."/>
            <person name="Gao Q."/>
            <person name="Zheng S."/>
            <person name="Li Y."/>
            <person name="Yu Y."/>
            <person name="Du H."/>
            <person name="Qi M."/>
            <person name="Li Y."/>
            <person name="Yu H."/>
            <person name="Cui Y."/>
            <person name="Wang N."/>
            <person name="Chen C."/>
            <person name="Wu H."/>
            <person name="Zhao Y."/>
            <person name="Zhang J."/>
            <person name="Li Y."/>
            <person name="Zhou W."/>
            <person name="Zhang B."/>
            <person name="Hu W."/>
            <person name="Eijk M."/>
            <person name="Tang J."/>
            <person name="Witsenboer H."/>
            <person name="Zhao S."/>
            <person name="Li Z."/>
            <person name="Zhang A."/>
            <person name="Wang D."/>
            <person name="Liang C."/>
        </authorList>
    </citation>
    <scope>NUCLEOTIDE SEQUENCE [LARGE SCALE GENOMIC DNA]</scope>
    <source>
        <strain evidence="1">cv. G1812</strain>
    </source>
</reference>
<sequence>MLSPPEIKQGRCNWYEFQPSYYAHFLIDSVMF</sequence>
<dbReference type="EnsemblPlants" id="TuG1812G0300001739.01.T06">
    <property type="protein sequence ID" value="TuG1812G0300001739.01.T06.cds261896"/>
    <property type="gene ID" value="TuG1812G0300001739.01"/>
</dbReference>
<dbReference type="Gramene" id="TuG1812G0300001739.01.T06">
    <property type="protein sequence ID" value="TuG1812G0300001739.01.T06.cds261896"/>
    <property type="gene ID" value="TuG1812G0300001739.01"/>
</dbReference>
<reference evidence="2" key="1">
    <citation type="journal article" date="2013" name="Nature">
        <title>Draft genome of the wheat A-genome progenitor Triticum urartu.</title>
        <authorList>
            <person name="Ling H.Q."/>
            <person name="Zhao S."/>
            <person name="Liu D."/>
            <person name="Wang J."/>
            <person name="Sun H."/>
            <person name="Zhang C."/>
            <person name="Fan H."/>
            <person name="Li D."/>
            <person name="Dong L."/>
            <person name="Tao Y."/>
            <person name="Gao C."/>
            <person name="Wu H."/>
            <person name="Li Y."/>
            <person name="Cui Y."/>
            <person name="Guo X."/>
            <person name="Zheng S."/>
            <person name="Wang B."/>
            <person name="Yu K."/>
            <person name="Liang Q."/>
            <person name="Yang W."/>
            <person name="Lou X."/>
            <person name="Chen J."/>
            <person name="Feng M."/>
            <person name="Jian J."/>
            <person name="Zhang X."/>
            <person name="Luo G."/>
            <person name="Jiang Y."/>
            <person name="Liu J."/>
            <person name="Wang Z."/>
            <person name="Sha Y."/>
            <person name="Zhang B."/>
            <person name="Wu H."/>
            <person name="Tang D."/>
            <person name="Shen Q."/>
            <person name="Xue P."/>
            <person name="Zou S."/>
            <person name="Wang X."/>
            <person name="Liu X."/>
            <person name="Wang F."/>
            <person name="Yang Y."/>
            <person name="An X."/>
            <person name="Dong Z."/>
            <person name="Zhang K."/>
            <person name="Zhang X."/>
            <person name="Luo M.C."/>
            <person name="Dvorak J."/>
            <person name="Tong Y."/>
            <person name="Wang J."/>
            <person name="Yang H."/>
            <person name="Li Z."/>
            <person name="Wang D."/>
            <person name="Zhang A."/>
            <person name="Wang J."/>
        </authorList>
    </citation>
    <scope>NUCLEOTIDE SEQUENCE</scope>
    <source>
        <strain evidence="2">cv. G1812</strain>
    </source>
</reference>
<evidence type="ECO:0000313" key="2">
    <source>
        <dbReference type="Proteomes" id="UP000015106"/>
    </source>
</evidence>
<accession>A0A8R7PQY1</accession>
<evidence type="ECO:0000313" key="1">
    <source>
        <dbReference type="EnsemblPlants" id="TuG1812G0300001739.01.T06.cds261896"/>
    </source>
</evidence>
<reference evidence="1" key="3">
    <citation type="submission" date="2022-06" db="UniProtKB">
        <authorList>
            <consortium name="EnsemblPlants"/>
        </authorList>
    </citation>
    <scope>IDENTIFICATION</scope>
</reference>
<dbReference type="AlphaFoldDB" id="A0A8R7PQY1"/>
<dbReference type="Proteomes" id="UP000015106">
    <property type="component" value="Chromosome 3"/>
</dbReference>